<feature type="transmembrane region" description="Helical" evidence="1">
    <location>
        <begin position="40"/>
        <end position="60"/>
    </location>
</feature>
<feature type="transmembrane region" description="Helical" evidence="1">
    <location>
        <begin position="72"/>
        <end position="93"/>
    </location>
</feature>
<dbReference type="HOGENOM" id="CLU_058004_1_0_4"/>
<sequence length="315" mass="33585">MRGDHLNLVIGVAAAIFATFSWSLNFLSPYVTGHYSAYDFIGVRFVFAGALGLLFVAMHWTQVCRLRVGEMALAFCLGMVGYVGYLACIMGGVIYAGPVITPAFLGLVPILTAVIGNATNKTLPWTKLIALVALAACGLCLTNLEHFARGERSAGTPLLIGVCFSLSAVAAWLIFSVFNQRAFERNPQLHPIAWTGLMMTGAGVGTLLLIPLGLQWSVFNFPTLGFGWSNAGHLYMWALSLAVVSSFGGAWAWNIASKRLPMVLTGQLISVETLFAATFGLLVQQRLPAANEIVGLLMILAGAIGAVRLVFAPSV</sequence>
<keyword evidence="1" id="KW-0812">Transmembrane</keyword>
<feature type="transmembrane region" description="Helical" evidence="1">
    <location>
        <begin position="268"/>
        <end position="287"/>
    </location>
</feature>
<feature type="transmembrane region" description="Helical" evidence="1">
    <location>
        <begin position="128"/>
        <end position="146"/>
    </location>
</feature>
<evidence type="ECO:0000259" key="2">
    <source>
        <dbReference type="Pfam" id="PF00892"/>
    </source>
</evidence>
<gene>
    <name evidence="3" type="ordered locus">Veis_1941</name>
</gene>
<accession>A1WJ87</accession>
<feature type="transmembrane region" description="Helical" evidence="1">
    <location>
        <begin position="234"/>
        <end position="256"/>
    </location>
</feature>
<feature type="transmembrane region" description="Helical" evidence="1">
    <location>
        <begin position="99"/>
        <end position="116"/>
    </location>
</feature>
<reference evidence="4" key="1">
    <citation type="submission" date="2006-12" db="EMBL/GenBank/DDBJ databases">
        <title>Complete sequence of chromosome 1 of Verminephrobacter eiseniae EF01-2.</title>
        <authorList>
            <person name="Copeland A."/>
            <person name="Lucas S."/>
            <person name="Lapidus A."/>
            <person name="Barry K."/>
            <person name="Detter J.C."/>
            <person name="Glavina del Rio T."/>
            <person name="Dalin E."/>
            <person name="Tice H."/>
            <person name="Pitluck S."/>
            <person name="Chertkov O."/>
            <person name="Brettin T."/>
            <person name="Bruce D."/>
            <person name="Han C."/>
            <person name="Tapia R."/>
            <person name="Gilna P."/>
            <person name="Schmutz J."/>
            <person name="Larimer F."/>
            <person name="Land M."/>
            <person name="Hauser L."/>
            <person name="Kyrpides N."/>
            <person name="Kim E."/>
            <person name="Stahl D."/>
            <person name="Richardson P."/>
        </authorList>
    </citation>
    <scope>NUCLEOTIDE SEQUENCE [LARGE SCALE GENOMIC DNA]</scope>
    <source>
        <strain evidence="4">EF01-2</strain>
    </source>
</reference>
<feature type="transmembrane region" description="Helical" evidence="1">
    <location>
        <begin position="7"/>
        <end position="28"/>
    </location>
</feature>
<evidence type="ECO:0000313" key="4">
    <source>
        <dbReference type="Proteomes" id="UP000000374"/>
    </source>
</evidence>
<dbReference type="SUPFAM" id="SSF103481">
    <property type="entry name" value="Multidrug resistance efflux transporter EmrE"/>
    <property type="match status" value="1"/>
</dbReference>
<evidence type="ECO:0000256" key="1">
    <source>
        <dbReference type="SAM" id="Phobius"/>
    </source>
</evidence>
<dbReference type="Pfam" id="PF00892">
    <property type="entry name" value="EamA"/>
    <property type="match status" value="1"/>
</dbReference>
<protein>
    <recommendedName>
        <fullName evidence="2">EamA domain-containing protein</fullName>
    </recommendedName>
</protein>
<dbReference type="GO" id="GO:0016020">
    <property type="term" value="C:membrane"/>
    <property type="evidence" value="ECO:0007669"/>
    <property type="project" value="InterPro"/>
</dbReference>
<organism evidence="3 4">
    <name type="scientific">Verminephrobacter eiseniae (strain EF01-2)</name>
    <dbReference type="NCBI Taxonomy" id="391735"/>
    <lineage>
        <taxon>Bacteria</taxon>
        <taxon>Pseudomonadati</taxon>
        <taxon>Pseudomonadota</taxon>
        <taxon>Betaproteobacteria</taxon>
        <taxon>Burkholderiales</taxon>
        <taxon>Comamonadaceae</taxon>
        <taxon>Verminephrobacter</taxon>
    </lineage>
</organism>
<feature type="domain" description="EamA" evidence="2">
    <location>
        <begin position="160"/>
        <end position="306"/>
    </location>
</feature>
<keyword evidence="1" id="KW-1133">Transmembrane helix</keyword>
<dbReference type="EMBL" id="CP000542">
    <property type="protein sequence ID" value="ABM57694.1"/>
    <property type="molecule type" value="Genomic_DNA"/>
</dbReference>
<evidence type="ECO:0000313" key="3">
    <source>
        <dbReference type="EMBL" id="ABM57694.1"/>
    </source>
</evidence>
<dbReference type="eggNOG" id="COG0697">
    <property type="taxonomic scope" value="Bacteria"/>
</dbReference>
<dbReference type="InterPro" id="IPR037185">
    <property type="entry name" value="EmrE-like"/>
</dbReference>
<dbReference type="Proteomes" id="UP000000374">
    <property type="component" value="Chromosome"/>
</dbReference>
<dbReference type="OrthoDB" id="7216522at2"/>
<dbReference type="AlphaFoldDB" id="A1WJ87"/>
<dbReference type="InterPro" id="IPR000620">
    <property type="entry name" value="EamA_dom"/>
</dbReference>
<dbReference type="KEGG" id="vei:Veis_1941"/>
<dbReference type="RefSeq" id="WP_011809700.1">
    <property type="nucleotide sequence ID" value="NC_008786.1"/>
</dbReference>
<feature type="transmembrane region" description="Helical" evidence="1">
    <location>
        <begin position="158"/>
        <end position="179"/>
    </location>
</feature>
<feature type="transmembrane region" description="Helical" evidence="1">
    <location>
        <begin position="191"/>
        <end position="214"/>
    </location>
</feature>
<dbReference type="GeneID" id="76460537"/>
<name>A1WJ87_VEREI</name>
<keyword evidence="4" id="KW-1185">Reference proteome</keyword>
<feature type="transmembrane region" description="Helical" evidence="1">
    <location>
        <begin position="293"/>
        <end position="311"/>
    </location>
</feature>
<proteinExistence type="predicted"/>
<keyword evidence="1" id="KW-0472">Membrane</keyword>